<dbReference type="Gene3D" id="1.10.3720.10">
    <property type="entry name" value="MetI-like"/>
    <property type="match status" value="1"/>
</dbReference>
<dbReference type="SUPFAM" id="SSF161098">
    <property type="entry name" value="MetI-like"/>
    <property type="match status" value="1"/>
</dbReference>
<comment type="subcellular location">
    <subcellularLocation>
        <location evidence="1">Cell inner membrane</location>
        <topology evidence="1">Multi-pass membrane protein</topology>
    </subcellularLocation>
    <subcellularLocation>
        <location evidence="8">Cell membrane</location>
        <topology evidence="8">Multi-pass membrane protein</topology>
    </subcellularLocation>
</comment>
<evidence type="ECO:0000313" key="11">
    <source>
        <dbReference type="Proteomes" id="UP000199630"/>
    </source>
</evidence>
<evidence type="ECO:0000256" key="1">
    <source>
        <dbReference type="ARBA" id="ARBA00004429"/>
    </source>
</evidence>
<feature type="transmembrane region" description="Helical" evidence="8">
    <location>
        <begin position="184"/>
        <end position="206"/>
    </location>
</feature>
<keyword evidence="5 8" id="KW-0812">Transmembrane</keyword>
<name>A0A1I3L6G3_9RHOB</name>
<keyword evidence="11" id="KW-1185">Reference proteome</keyword>
<dbReference type="PROSITE" id="PS50928">
    <property type="entry name" value="ABC_TM1"/>
    <property type="match status" value="1"/>
</dbReference>
<dbReference type="InterPro" id="IPR000515">
    <property type="entry name" value="MetI-like"/>
</dbReference>
<comment type="similarity">
    <text evidence="8">Belongs to the binding-protein-dependent transport system permease family.</text>
</comment>
<dbReference type="EMBL" id="FORH01000001">
    <property type="protein sequence ID" value="SFI80301.1"/>
    <property type="molecule type" value="Genomic_DNA"/>
</dbReference>
<feature type="transmembrane region" description="Helical" evidence="8">
    <location>
        <begin position="144"/>
        <end position="163"/>
    </location>
</feature>
<feature type="transmembrane region" description="Helical" evidence="8">
    <location>
        <begin position="16"/>
        <end position="41"/>
    </location>
</feature>
<proteinExistence type="inferred from homology"/>
<dbReference type="STRING" id="588602.SAMN04487991_0910"/>
<accession>A0A1I3L6G3</accession>
<sequence length="270" mass="28784">MSMAAQTFGGQRSVNLGFAVLIIALYIFLLVPVVTIVGASLTDGLMIEFPPRGLSLRWYQEFFARQDLVDGLLMSLRIGAITAVVTSTVAMMAALAGQGLSGRLSGLFQLGMTLPLLVPELLTAVGLLFFLYKIELGKTVTGLQFGHILMSFPYAYVSISAALRQVPPSLEEASASLGATGWQTFRLVILPLVMPGLAMGAIFAFINSFDLYTISLLLKPLGGNTLPLALFDFLTYEFKPTAAAAATISILLSIGGVALVQKLVGLQRAF</sequence>
<reference evidence="11" key="1">
    <citation type="submission" date="2016-10" db="EMBL/GenBank/DDBJ databases">
        <authorList>
            <person name="Varghese N."/>
            <person name="Submissions S."/>
        </authorList>
    </citation>
    <scope>NUCLEOTIDE SEQUENCE [LARGE SCALE GENOMIC DNA]</scope>
    <source>
        <strain evidence="11">DSM 26471</strain>
    </source>
</reference>
<dbReference type="GO" id="GO:0055085">
    <property type="term" value="P:transmembrane transport"/>
    <property type="evidence" value="ECO:0007669"/>
    <property type="project" value="InterPro"/>
</dbReference>
<organism evidence="10 11">
    <name type="scientific">Celeribacter neptunius</name>
    <dbReference type="NCBI Taxonomy" id="588602"/>
    <lineage>
        <taxon>Bacteria</taxon>
        <taxon>Pseudomonadati</taxon>
        <taxon>Pseudomonadota</taxon>
        <taxon>Alphaproteobacteria</taxon>
        <taxon>Rhodobacterales</taxon>
        <taxon>Roseobacteraceae</taxon>
        <taxon>Celeribacter</taxon>
    </lineage>
</organism>
<protein>
    <submittedName>
        <fullName evidence="10">Putative spermidine/putrescine transport system permease protein</fullName>
    </submittedName>
</protein>
<keyword evidence="6 8" id="KW-1133">Transmembrane helix</keyword>
<feature type="transmembrane region" description="Helical" evidence="8">
    <location>
        <begin position="107"/>
        <end position="132"/>
    </location>
</feature>
<evidence type="ECO:0000259" key="9">
    <source>
        <dbReference type="PROSITE" id="PS50928"/>
    </source>
</evidence>
<evidence type="ECO:0000256" key="6">
    <source>
        <dbReference type="ARBA" id="ARBA00022989"/>
    </source>
</evidence>
<dbReference type="GO" id="GO:0005886">
    <property type="term" value="C:plasma membrane"/>
    <property type="evidence" value="ECO:0007669"/>
    <property type="project" value="UniProtKB-SubCell"/>
</dbReference>
<feature type="transmembrane region" description="Helical" evidence="8">
    <location>
        <begin position="241"/>
        <end position="260"/>
    </location>
</feature>
<keyword evidence="4" id="KW-0997">Cell inner membrane</keyword>
<evidence type="ECO:0000256" key="2">
    <source>
        <dbReference type="ARBA" id="ARBA00022448"/>
    </source>
</evidence>
<keyword evidence="7 8" id="KW-0472">Membrane</keyword>
<dbReference type="Pfam" id="PF00528">
    <property type="entry name" value="BPD_transp_1"/>
    <property type="match status" value="1"/>
</dbReference>
<dbReference type="RefSeq" id="WP_090058041.1">
    <property type="nucleotide sequence ID" value="NZ_FORH01000001.1"/>
</dbReference>
<evidence type="ECO:0000256" key="5">
    <source>
        <dbReference type="ARBA" id="ARBA00022692"/>
    </source>
</evidence>
<evidence type="ECO:0000256" key="4">
    <source>
        <dbReference type="ARBA" id="ARBA00022519"/>
    </source>
</evidence>
<dbReference type="OrthoDB" id="6496035at2"/>
<dbReference type="CDD" id="cd06261">
    <property type="entry name" value="TM_PBP2"/>
    <property type="match status" value="1"/>
</dbReference>
<gene>
    <name evidence="10" type="ORF">SAMN04487991_0910</name>
</gene>
<dbReference type="PANTHER" id="PTHR43357:SF4">
    <property type="entry name" value="INNER MEMBRANE ABC TRANSPORTER PERMEASE PROTEIN YDCV"/>
    <property type="match status" value="1"/>
</dbReference>
<dbReference type="Proteomes" id="UP000199630">
    <property type="component" value="Unassembled WGS sequence"/>
</dbReference>
<dbReference type="AlphaFoldDB" id="A0A1I3L6G3"/>
<dbReference type="InterPro" id="IPR035906">
    <property type="entry name" value="MetI-like_sf"/>
</dbReference>
<evidence type="ECO:0000313" key="10">
    <source>
        <dbReference type="EMBL" id="SFI80301.1"/>
    </source>
</evidence>
<evidence type="ECO:0000256" key="7">
    <source>
        <dbReference type="ARBA" id="ARBA00023136"/>
    </source>
</evidence>
<dbReference type="PANTHER" id="PTHR43357">
    <property type="entry name" value="INNER MEMBRANE ABC TRANSPORTER PERMEASE PROTEIN YDCV"/>
    <property type="match status" value="1"/>
</dbReference>
<feature type="transmembrane region" description="Helical" evidence="8">
    <location>
        <begin position="72"/>
        <end position="95"/>
    </location>
</feature>
<evidence type="ECO:0000256" key="3">
    <source>
        <dbReference type="ARBA" id="ARBA00022475"/>
    </source>
</evidence>
<feature type="domain" description="ABC transmembrane type-1" evidence="9">
    <location>
        <begin position="72"/>
        <end position="260"/>
    </location>
</feature>
<evidence type="ECO:0000256" key="8">
    <source>
        <dbReference type="RuleBase" id="RU363032"/>
    </source>
</evidence>
<keyword evidence="2 8" id="KW-0813">Transport</keyword>
<keyword evidence="3" id="KW-1003">Cell membrane</keyword>